<accession>A0ABT2T040</accession>
<feature type="compositionally biased region" description="Gly residues" evidence="1">
    <location>
        <begin position="94"/>
        <end position="103"/>
    </location>
</feature>
<feature type="region of interest" description="Disordered" evidence="1">
    <location>
        <begin position="37"/>
        <end position="103"/>
    </location>
</feature>
<reference evidence="2 3" key="1">
    <citation type="journal article" date="2021" name="ISME Commun">
        <title>Automated analysis of genomic sequences facilitates high-throughput and comprehensive description of bacteria.</title>
        <authorList>
            <person name="Hitch T.C.A."/>
        </authorList>
    </citation>
    <scope>NUCLEOTIDE SEQUENCE [LARGE SCALE GENOMIC DNA]</scope>
    <source>
        <strain evidence="2 3">Sanger_18</strain>
    </source>
</reference>
<evidence type="ECO:0000313" key="3">
    <source>
        <dbReference type="Proteomes" id="UP001652432"/>
    </source>
</evidence>
<organism evidence="2 3">
    <name type="scientific">Suilimivivens aceti</name>
    <dbReference type="NCBI Taxonomy" id="2981774"/>
    <lineage>
        <taxon>Bacteria</taxon>
        <taxon>Bacillati</taxon>
        <taxon>Bacillota</taxon>
        <taxon>Clostridia</taxon>
        <taxon>Lachnospirales</taxon>
        <taxon>Lachnospiraceae</taxon>
        <taxon>Suilimivivens</taxon>
    </lineage>
</organism>
<keyword evidence="3" id="KW-1185">Reference proteome</keyword>
<name>A0ABT2T040_9FIRM</name>
<sequence>MTISRVELQGQITRAQDFTAIKHQEDSRGFVEQANIHQKTEQKVEVKARQVQHGDKAENEGKRFDAKDSGNGHYYGDGGKKRKKQEEKKKPSAGGYGGFDIKI</sequence>
<comment type="caution">
    <text evidence="2">The sequence shown here is derived from an EMBL/GenBank/DDBJ whole genome shotgun (WGS) entry which is preliminary data.</text>
</comment>
<feature type="compositionally biased region" description="Basic and acidic residues" evidence="1">
    <location>
        <begin position="38"/>
        <end position="70"/>
    </location>
</feature>
<dbReference type="RefSeq" id="WP_118797632.1">
    <property type="nucleotide sequence ID" value="NZ_JAOQKJ010000003.1"/>
</dbReference>
<dbReference type="EMBL" id="JAOQKJ010000003">
    <property type="protein sequence ID" value="MCU6743623.1"/>
    <property type="molecule type" value="Genomic_DNA"/>
</dbReference>
<evidence type="ECO:0000256" key="1">
    <source>
        <dbReference type="SAM" id="MobiDB-lite"/>
    </source>
</evidence>
<proteinExistence type="predicted"/>
<protein>
    <submittedName>
        <fullName evidence="2">Uncharacterized protein</fullName>
    </submittedName>
</protein>
<dbReference type="Proteomes" id="UP001652432">
    <property type="component" value="Unassembled WGS sequence"/>
</dbReference>
<gene>
    <name evidence="2" type="ORF">OCV77_03755</name>
</gene>
<evidence type="ECO:0000313" key="2">
    <source>
        <dbReference type="EMBL" id="MCU6743623.1"/>
    </source>
</evidence>